<dbReference type="FunFam" id="2.60.120.1040:FF:000003">
    <property type="entry name" value="Zinc finger protein zpr1"/>
    <property type="match status" value="1"/>
</dbReference>
<reference evidence="11" key="1">
    <citation type="journal article" date="2012" name="G3 (Bethesda)">
        <title>Pichia sorbitophila, an interspecies yeast hybrid reveals early steps of genome resolution following polyploidization.</title>
        <authorList>
            <person name="Leh Louis V."/>
            <person name="Despons L."/>
            <person name="Friedrich A."/>
            <person name="Martin T."/>
            <person name="Durrens P."/>
            <person name="Casaregola S."/>
            <person name="Neuveglise C."/>
            <person name="Fairhead C."/>
            <person name="Marck C."/>
            <person name="Cruz J.A."/>
            <person name="Straub M.L."/>
            <person name="Kugler V."/>
            <person name="Sacerdot C."/>
            <person name="Uzunov Z."/>
            <person name="Thierry A."/>
            <person name="Weiss S."/>
            <person name="Bleykasten C."/>
            <person name="De Montigny J."/>
            <person name="Jacques N."/>
            <person name="Jung P."/>
            <person name="Lemaire M."/>
            <person name="Mallet S."/>
            <person name="Morel G."/>
            <person name="Richard G.F."/>
            <person name="Sarkar A."/>
            <person name="Savel G."/>
            <person name="Schacherer J."/>
            <person name="Seret M.L."/>
            <person name="Talla E."/>
            <person name="Samson G."/>
            <person name="Jubin C."/>
            <person name="Poulain J."/>
            <person name="Vacherie B."/>
            <person name="Barbe V."/>
            <person name="Pelletier E."/>
            <person name="Sherman D.J."/>
            <person name="Westhof E."/>
            <person name="Weissenbach J."/>
            <person name="Baret P.V."/>
            <person name="Wincker P."/>
            <person name="Gaillardin C."/>
            <person name="Dujon B."/>
            <person name="Souciet J.L."/>
        </authorList>
    </citation>
    <scope>NUCLEOTIDE SEQUENCE [LARGE SCALE GENOMIC DNA]</scope>
    <source>
        <strain evidence="11">CBS 270.75 / DBVPG 7215 / KCTC 17166 / NRRL Y-17582</strain>
    </source>
</reference>
<dbReference type="Pfam" id="PF22794">
    <property type="entry name" value="jr-ZPR1"/>
    <property type="match status" value="2"/>
</dbReference>
<keyword evidence="4" id="KW-0677">Repeat</keyword>
<accession>G8JPU7</accession>
<keyword evidence="7" id="KW-0539">Nucleus</keyword>
<keyword evidence="11" id="KW-1185">Reference proteome</keyword>
<dbReference type="InterPro" id="IPR040141">
    <property type="entry name" value="ZPR1"/>
</dbReference>
<protein>
    <recommendedName>
        <fullName evidence="9">Zinc finger ZPR1-type domain-containing protein</fullName>
    </recommendedName>
</protein>
<feature type="domain" description="Zinc finger ZPR1-type" evidence="9">
    <location>
        <begin position="268"/>
        <end position="428"/>
    </location>
</feature>
<dbReference type="FunFam" id="2.20.25.420:FF:000001">
    <property type="entry name" value="Zinc finger protein ZPR1"/>
    <property type="match status" value="1"/>
</dbReference>
<comment type="subcellular location">
    <subcellularLocation>
        <location evidence="1">Nucleus</location>
    </subcellularLocation>
</comment>
<keyword evidence="5" id="KW-0863">Zinc-finger</keyword>
<dbReference type="FunCoup" id="G8JPU7">
    <property type="interactions" value="988"/>
</dbReference>
<dbReference type="GO" id="GO:0005634">
    <property type="term" value="C:nucleus"/>
    <property type="evidence" value="ECO:0007669"/>
    <property type="project" value="UniProtKB-SubCell"/>
</dbReference>
<dbReference type="Gene3D" id="2.20.25.420">
    <property type="entry name" value="ZPR1, zinc finger domain"/>
    <property type="match status" value="2"/>
</dbReference>
<dbReference type="GO" id="GO:0000086">
    <property type="term" value="P:G2/M transition of mitotic cell cycle"/>
    <property type="evidence" value="ECO:0007669"/>
    <property type="project" value="EnsemblFungi"/>
</dbReference>
<dbReference type="InterPro" id="IPR042452">
    <property type="entry name" value="ZPR1_Znf1/2"/>
</dbReference>
<evidence type="ECO:0000259" key="9">
    <source>
        <dbReference type="SMART" id="SM00709"/>
    </source>
</evidence>
<dbReference type="GO" id="GO:0008270">
    <property type="term" value="F:zinc ion binding"/>
    <property type="evidence" value="ECO:0007669"/>
    <property type="project" value="UniProtKB-KW"/>
</dbReference>
<evidence type="ECO:0000313" key="10">
    <source>
        <dbReference type="EMBL" id="AET38205.1"/>
    </source>
</evidence>
<evidence type="ECO:0000256" key="2">
    <source>
        <dbReference type="ARBA" id="ARBA00008354"/>
    </source>
</evidence>
<dbReference type="GO" id="GO:0061770">
    <property type="term" value="F:translation elongation factor binding"/>
    <property type="evidence" value="ECO:0007669"/>
    <property type="project" value="EnsemblFungi"/>
</dbReference>
<evidence type="ECO:0000256" key="8">
    <source>
        <dbReference type="ARBA" id="ARBA00054139"/>
    </source>
</evidence>
<comment type="similarity">
    <text evidence="2">Belongs to the ZPR1 family.</text>
</comment>
<dbReference type="SMART" id="SM00709">
    <property type="entry name" value="Zpr1"/>
    <property type="match status" value="2"/>
</dbReference>
<dbReference type="InterPro" id="IPR042451">
    <property type="entry name" value="ZPR1_A/B_dom"/>
</dbReference>
<dbReference type="Gene3D" id="2.60.120.1040">
    <property type="entry name" value="ZPR1, A/B domain"/>
    <property type="match status" value="2"/>
</dbReference>
<evidence type="ECO:0000256" key="1">
    <source>
        <dbReference type="ARBA" id="ARBA00004123"/>
    </source>
</evidence>
<dbReference type="InterPro" id="IPR056180">
    <property type="entry name" value="ZPR1_jr_dom"/>
</dbReference>
<comment type="function">
    <text evidence="8">Acts as a protein folding chaperone for elongation factor 1-alpha.</text>
</comment>
<dbReference type="GeneID" id="11470686"/>
<organism evidence="10 11">
    <name type="scientific">Eremothecium cymbalariae (strain CBS 270.75 / DBVPG 7215 / KCTC 17166 / NRRL Y-17582)</name>
    <name type="common">Yeast</name>
    <dbReference type="NCBI Taxonomy" id="931890"/>
    <lineage>
        <taxon>Eukaryota</taxon>
        <taxon>Fungi</taxon>
        <taxon>Dikarya</taxon>
        <taxon>Ascomycota</taxon>
        <taxon>Saccharomycotina</taxon>
        <taxon>Saccharomycetes</taxon>
        <taxon>Saccharomycetales</taxon>
        <taxon>Saccharomycetaceae</taxon>
        <taxon>Eremothecium</taxon>
    </lineage>
</organism>
<dbReference type="OMA" id="FREVVIM"/>
<evidence type="ECO:0000256" key="4">
    <source>
        <dbReference type="ARBA" id="ARBA00022737"/>
    </source>
</evidence>
<keyword evidence="6" id="KW-0862">Zinc</keyword>
<sequence length="464" mass="52242">MSEESELFQAVGDVASEVDDHGLRKTGALDSMGHPVQEIESLCMNCHGEGTTKLLLTFIPHFKEIVVMSFECPACGFKNSEIQPASEIQEKGSKYTFKIETKQDFNRQVIKSETGTCKFEGLDLEIPAKRGQLTTVEGLLAEMVDDLACSQEARKDVDEVLYNQIEQFVAKVRATINCEEGTLPVTLTLDDPAGNSWIEYSPGESTEKWDHTEYARTAEDNLAVGIITREQYEEHRQRDRSAAKNKTTFLSDATDIENFHNEVQTFRATCSSCTRPCDTHMKPVNIPHFKEVIIMSTVCEHCGYKSNEVKTGGAIPDKGRRITLFCDDADDLSRDVLKSETCTINIPELRLDIQQGTLGGRFTTLEGLLRQVYQELESRVFTQTSDSMDEETKQRWQSFFGRLKEALEGNIKFTVIMEDPLAGSYIQNIYAPDPDPNMKIEDYDRTAQQNEDLGLTDMDVNPVS</sequence>
<evidence type="ECO:0000256" key="7">
    <source>
        <dbReference type="ARBA" id="ARBA00023242"/>
    </source>
</evidence>
<dbReference type="EMBL" id="CP002498">
    <property type="protein sequence ID" value="AET38205.1"/>
    <property type="molecule type" value="Genomic_DNA"/>
</dbReference>
<evidence type="ECO:0000256" key="3">
    <source>
        <dbReference type="ARBA" id="ARBA00022723"/>
    </source>
</evidence>
<dbReference type="OrthoDB" id="308464at2759"/>
<dbReference type="GO" id="GO:0009749">
    <property type="term" value="P:response to glucose"/>
    <property type="evidence" value="ECO:0007669"/>
    <property type="project" value="EnsemblFungi"/>
</dbReference>
<dbReference type="PANTHER" id="PTHR10876:SF0">
    <property type="entry name" value="ZINC FINGER PROTEIN ZPR1"/>
    <property type="match status" value="1"/>
</dbReference>
<evidence type="ECO:0000256" key="6">
    <source>
        <dbReference type="ARBA" id="ARBA00022833"/>
    </source>
</evidence>
<dbReference type="Proteomes" id="UP000006790">
    <property type="component" value="Chromosome 2"/>
</dbReference>
<dbReference type="GO" id="GO:0044183">
    <property type="term" value="F:protein folding chaperone"/>
    <property type="evidence" value="ECO:0007669"/>
    <property type="project" value="EnsemblFungi"/>
</dbReference>
<gene>
    <name evidence="10" type="ordered locus">Ecym_2482</name>
</gene>
<dbReference type="AlphaFoldDB" id="G8JPU7"/>
<dbReference type="GO" id="GO:0005737">
    <property type="term" value="C:cytoplasm"/>
    <property type="evidence" value="ECO:0007669"/>
    <property type="project" value="EnsemblFungi"/>
</dbReference>
<proteinExistence type="inferred from homology"/>
<dbReference type="FunFam" id="2.20.25.420:FF:000002">
    <property type="entry name" value="Zinc finger protein ZPR1"/>
    <property type="match status" value="1"/>
</dbReference>
<dbReference type="Pfam" id="PF03367">
    <property type="entry name" value="Zn_ribbon_ZPR1"/>
    <property type="match status" value="2"/>
</dbReference>
<dbReference type="STRING" id="931890.G8JPU7"/>
<evidence type="ECO:0000256" key="5">
    <source>
        <dbReference type="ARBA" id="ARBA00022771"/>
    </source>
</evidence>
<dbReference type="NCBIfam" id="TIGR00310">
    <property type="entry name" value="ZPR1_znf"/>
    <property type="match status" value="2"/>
</dbReference>
<evidence type="ECO:0000313" key="11">
    <source>
        <dbReference type="Proteomes" id="UP000006790"/>
    </source>
</evidence>
<dbReference type="PANTHER" id="PTHR10876">
    <property type="entry name" value="ZINC FINGER PROTEIN ZPR1"/>
    <property type="match status" value="1"/>
</dbReference>
<keyword evidence="3" id="KW-0479">Metal-binding</keyword>
<feature type="domain" description="Zinc finger ZPR1-type" evidence="9">
    <location>
        <begin position="41"/>
        <end position="200"/>
    </location>
</feature>
<dbReference type="GO" id="GO:0006458">
    <property type="term" value="P:'de novo' protein folding"/>
    <property type="evidence" value="ECO:0007669"/>
    <property type="project" value="EnsemblFungi"/>
</dbReference>
<dbReference type="KEGG" id="erc:Ecym_2482"/>
<name>G8JPU7_ERECY</name>
<dbReference type="eggNOG" id="KOG2703">
    <property type="taxonomic scope" value="Eukaryota"/>
</dbReference>
<dbReference type="FunFam" id="2.60.120.1040:FF:000001">
    <property type="entry name" value="Zinc finger protein ZPR1"/>
    <property type="match status" value="1"/>
</dbReference>
<dbReference type="InParanoid" id="G8JPU7"/>
<dbReference type="HOGENOM" id="CLU_024138_5_0_1"/>
<dbReference type="InterPro" id="IPR004457">
    <property type="entry name" value="Znf_ZPR1"/>
</dbReference>
<dbReference type="RefSeq" id="XP_003645022.1">
    <property type="nucleotide sequence ID" value="XM_003644974.1"/>
</dbReference>